<dbReference type="PANTHER" id="PTHR11814">
    <property type="entry name" value="SULFATE TRANSPORTER"/>
    <property type="match status" value="1"/>
</dbReference>
<name>A0A1W6SPZ3_9PROT</name>
<dbReference type="InterPro" id="IPR011547">
    <property type="entry name" value="SLC26A/SulP_dom"/>
</dbReference>
<evidence type="ECO:0000259" key="7">
    <source>
        <dbReference type="Pfam" id="PF00916"/>
    </source>
</evidence>
<dbReference type="eggNOG" id="COG0659">
    <property type="taxonomic scope" value="Bacteria"/>
</dbReference>
<feature type="transmembrane region" description="Helical" evidence="6">
    <location>
        <begin position="189"/>
        <end position="208"/>
    </location>
</feature>
<feature type="compositionally biased region" description="Basic and acidic residues" evidence="5">
    <location>
        <begin position="1"/>
        <end position="22"/>
    </location>
</feature>
<feature type="transmembrane region" description="Helical" evidence="6">
    <location>
        <begin position="302"/>
        <end position="321"/>
    </location>
</feature>
<keyword evidence="4 6" id="KW-0472">Membrane</keyword>
<dbReference type="EMBL" id="CP021106">
    <property type="protein sequence ID" value="ARO87865.1"/>
    <property type="molecule type" value="Genomic_DNA"/>
</dbReference>
<evidence type="ECO:0000313" key="9">
    <source>
        <dbReference type="Proteomes" id="UP000012179"/>
    </source>
</evidence>
<feature type="transmembrane region" description="Helical" evidence="6">
    <location>
        <begin position="72"/>
        <end position="90"/>
    </location>
</feature>
<protein>
    <submittedName>
        <fullName evidence="8">Sulfate transporter</fullName>
    </submittedName>
</protein>
<accession>A0A1W6SPZ3</accession>
<gene>
    <name evidence="8" type="ORF">EBAPG3_008845</name>
</gene>
<dbReference type="RefSeq" id="WP_004178540.1">
    <property type="nucleotide sequence ID" value="NZ_CP021106.3"/>
</dbReference>
<keyword evidence="2 6" id="KW-0812">Transmembrane</keyword>
<sequence>MSSDHREPPAPLHDQDLTDTTKEVASPPGPVASAAFQAKYIARDIQAGIITGAMAIPLTVGIALMSEYPIKVALATVAFACFIGWINAFIRPGNYIGAPGVAAGLAPVLAMGVHSFGMENMAFVIFLTAFMQGLIWKFNWQKYILLAVPSYLVEGLLAGVGLKIALKFLTFTYELPIDQESADAFWNGARIQMALISLAGFATFVYLFSKFKDTKPAIPYFLLIGASIVLAHFMPMSMLHVDDVQLRLDFPIPQFDSALTWMYVIGFAAMLAVIDVIEQVMSNAAIEKIDPLKRKCNTNNSLLAIWIANMGSSFFGGMTNLDGLAKSTTNKLAGAMTKFSVLIIGIVVTFFVMNSQYLEFLPKFSLAAIMIFSGWKMIMGLWHVASHGQYAMILATLCGLLVYKVGIFEGLLIAMAVHGVINYVVLNQASNIPGKTIIKKYLQKFSSGGGGGPD</sequence>
<dbReference type="Proteomes" id="UP000012179">
    <property type="component" value="Chromosome"/>
</dbReference>
<feature type="transmembrane region" description="Helical" evidence="6">
    <location>
        <begin position="261"/>
        <end position="281"/>
    </location>
</feature>
<evidence type="ECO:0000256" key="2">
    <source>
        <dbReference type="ARBA" id="ARBA00022692"/>
    </source>
</evidence>
<feature type="transmembrane region" description="Helical" evidence="6">
    <location>
        <begin position="220"/>
        <end position="241"/>
    </location>
</feature>
<organism evidence="8 9">
    <name type="scientific">Nitrosospira lacus</name>
    <dbReference type="NCBI Taxonomy" id="1288494"/>
    <lineage>
        <taxon>Bacteria</taxon>
        <taxon>Pseudomonadati</taxon>
        <taxon>Pseudomonadota</taxon>
        <taxon>Betaproteobacteria</taxon>
        <taxon>Nitrosomonadales</taxon>
        <taxon>Nitrosomonadaceae</taxon>
        <taxon>Nitrosospira</taxon>
    </lineage>
</organism>
<dbReference type="GO" id="GO:0055085">
    <property type="term" value="P:transmembrane transport"/>
    <property type="evidence" value="ECO:0007669"/>
    <property type="project" value="InterPro"/>
</dbReference>
<keyword evidence="3 6" id="KW-1133">Transmembrane helix</keyword>
<feature type="transmembrane region" description="Helical" evidence="6">
    <location>
        <begin position="47"/>
        <end position="66"/>
    </location>
</feature>
<evidence type="ECO:0000256" key="5">
    <source>
        <dbReference type="SAM" id="MobiDB-lite"/>
    </source>
</evidence>
<evidence type="ECO:0000256" key="4">
    <source>
        <dbReference type="ARBA" id="ARBA00023136"/>
    </source>
</evidence>
<feature type="transmembrane region" description="Helical" evidence="6">
    <location>
        <begin position="333"/>
        <end position="352"/>
    </location>
</feature>
<reference evidence="8 9" key="1">
    <citation type="journal article" date="2015" name="Int. J. Syst. Evol. Microbiol.">
        <title>Nitrosospira lacus sp. nov., a psychrotolerant, ammonia-oxidizing bacterium from sandy lake sediment.</title>
        <authorList>
            <person name="Urakawa H."/>
            <person name="Garcia J.C."/>
            <person name="Nielsen J.L."/>
            <person name="Le V.Q."/>
            <person name="Kozlowski J.A."/>
            <person name="Stein L.Y."/>
            <person name="Lim C.K."/>
            <person name="Pommerening-Roser A."/>
            <person name="Martens-Habbena W."/>
            <person name="Stahl D.A."/>
            <person name="Klotz M.G."/>
        </authorList>
    </citation>
    <scope>NUCLEOTIDE SEQUENCE [LARGE SCALE GENOMIC DNA]</scope>
    <source>
        <strain evidence="8 9">APG3</strain>
    </source>
</reference>
<feature type="region of interest" description="Disordered" evidence="5">
    <location>
        <begin position="1"/>
        <end position="28"/>
    </location>
</feature>
<proteinExistence type="predicted"/>
<comment type="subcellular location">
    <subcellularLocation>
        <location evidence="1">Membrane</location>
        <topology evidence="1">Multi-pass membrane protein</topology>
    </subcellularLocation>
</comment>
<dbReference type="Pfam" id="PF00916">
    <property type="entry name" value="Sulfate_transp"/>
    <property type="match status" value="1"/>
</dbReference>
<evidence type="ECO:0000256" key="3">
    <source>
        <dbReference type="ARBA" id="ARBA00022989"/>
    </source>
</evidence>
<keyword evidence="9" id="KW-1185">Reference proteome</keyword>
<evidence type="ECO:0000313" key="8">
    <source>
        <dbReference type="EMBL" id="ARO87865.1"/>
    </source>
</evidence>
<evidence type="ECO:0000256" key="1">
    <source>
        <dbReference type="ARBA" id="ARBA00004141"/>
    </source>
</evidence>
<dbReference type="GO" id="GO:0016020">
    <property type="term" value="C:membrane"/>
    <property type="evidence" value="ECO:0007669"/>
    <property type="project" value="UniProtKB-SubCell"/>
</dbReference>
<feature type="transmembrane region" description="Helical" evidence="6">
    <location>
        <begin position="364"/>
        <end position="385"/>
    </location>
</feature>
<dbReference type="InterPro" id="IPR001902">
    <property type="entry name" value="SLC26A/SulP_fam"/>
</dbReference>
<dbReference type="AlphaFoldDB" id="A0A1W6SPZ3"/>
<evidence type="ECO:0000256" key="6">
    <source>
        <dbReference type="SAM" id="Phobius"/>
    </source>
</evidence>
<feature type="domain" description="SLC26A/SulP transporter" evidence="7">
    <location>
        <begin position="42"/>
        <end position="381"/>
    </location>
</feature>
<dbReference type="KEGG" id="nlc:EBAPG3_008845"/>
<feature type="transmembrane region" description="Helical" evidence="6">
    <location>
        <begin position="143"/>
        <end position="169"/>
    </location>
</feature>